<proteinExistence type="predicted"/>
<gene>
    <name evidence="1" type="ORF">D9Q81_08355</name>
</gene>
<name>A0A3R9QXS1_9CREN</name>
<dbReference type="AlphaFoldDB" id="A0A3R9QXS1"/>
<reference evidence="1 2" key="1">
    <citation type="submission" date="2018-10" db="EMBL/GenBank/DDBJ databases">
        <title>Co-occurring genomic capacity for anaerobic methane metabolism and dissimilatory sulfite reduction discovered in the Korarchaeota.</title>
        <authorList>
            <person name="Mckay L.J."/>
            <person name="Dlakic M."/>
            <person name="Fields M.W."/>
            <person name="Delmont T.O."/>
            <person name="Eren A.M."/>
            <person name="Jay Z.J."/>
            <person name="Klingelsmith K.B."/>
            <person name="Rusch D.B."/>
            <person name="Inskeep W.P."/>
        </authorList>
    </citation>
    <scope>NUCLEOTIDE SEQUENCE [LARGE SCALE GENOMIC DNA]</scope>
    <source>
        <strain evidence="1 2">WS</strain>
    </source>
</reference>
<comment type="caution">
    <text evidence="1">The sequence shown here is derived from an EMBL/GenBank/DDBJ whole genome shotgun (WGS) entry which is preliminary data.</text>
</comment>
<dbReference type="EMBL" id="RCOR01000043">
    <property type="protein sequence ID" value="RSN67478.1"/>
    <property type="molecule type" value="Genomic_DNA"/>
</dbReference>
<evidence type="ECO:0000313" key="2">
    <source>
        <dbReference type="Proteomes" id="UP000278149"/>
    </source>
</evidence>
<protein>
    <submittedName>
        <fullName evidence="1">Uncharacterized protein</fullName>
    </submittedName>
</protein>
<accession>A0A3R9QXS1</accession>
<sequence>MKLAIVRGYVGHDLCEDQLASEELAYAEENVKGMRSSKEDSESIGKLFRMNQRLKDLRIIFLPLFATRSCESSIDTYWSHLVLISSIMVRLT</sequence>
<dbReference type="Proteomes" id="UP000278149">
    <property type="component" value="Unassembled WGS sequence"/>
</dbReference>
<organism evidence="1 2">
    <name type="scientific">Candidatus Korarchaeum cryptofilum</name>
    <dbReference type="NCBI Taxonomy" id="498846"/>
    <lineage>
        <taxon>Archaea</taxon>
        <taxon>Thermoproteota</taxon>
        <taxon>Candidatus Korarchaeia</taxon>
        <taxon>Candidatus Korarchaeales</taxon>
        <taxon>Candidatus Korarchaeaceae</taxon>
        <taxon>Candidatus Korarchaeum</taxon>
    </lineage>
</organism>
<evidence type="ECO:0000313" key="1">
    <source>
        <dbReference type="EMBL" id="RSN67478.1"/>
    </source>
</evidence>